<evidence type="ECO:0000256" key="1">
    <source>
        <dbReference type="ARBA" id="ARBA00044777"/>
    </source>
</evidence>
<accession>A0A1F5NPI3</accession>
<organism evidence="2 3">
    <name type="scientific">Candidatus Doudnabacteria bacterium RIFCSPHIGHO2_01_FULL_46_14</name>
    <dbReference type="NCBI Taxonomy" id="1817824"/>
    <lineage>
        <taxon>Bacteria</taxon>
        <taxon>Candidatus Doudnaibacteriota</taxon>
    </lineage>
</organism>
<dbReference type="PANTHER" id="PTHR33969">
    <property type="entry name" value="SEGREGATION AND CONDENSATION PROTEIN A"/>
    <property type="match status" value="1"/>
</dbReference>
<gene>
    <name evidence="2" type="ORF">A2751_00325</name>
</gene>
<dbReference type="Pfam" id="PF02616">
    <property type="entry name" value="SMC_ScpA"/>
    <property type="match status" value="1"/>
</dbReference>
<dbReference type="Proteomes" id="UP000176864">
    <property type="component" value="Unassembled WGS sequence"/>
</dbReference>
<dbReference type="Gene3D" id="6.10.250.2410">
    <property type="match status" value="1"/>
</dbReference>
<protein>
    <recommendedName>
        <fullName evidence="1">Segregation and condensation protein A</fullName>
    </recommendedName>
</protein>
<dbReference type="STRING" id="1817824.A2751_00325"/>
<reference evidence="2 3" key="1">
    <citation type="journal article" date="2016" name="Nat. Commun.">
        <title>Thousands of microbial genomes shed light on interconnected biogeochemical processes in an aquifer system.</title>
        <authorList>
            <person name="Anantharaman K."/>
            <person name="Brown C.T."/>
            <person name="Hug L.A."/>
            <person name="Sharon I."/>
            <person name="Castelle C.J."/>
            <person name="Probst A.J."/>
            <person name="Thomas B.C."/>
            <person name="Singh A."/>
            <person name="Wilkins M.J."/>
            <person name="Karaoz U."/>
            <person name="Brodie E.L."/>
            <person name="Williams K.H."/>
            <person name="Hubbard S.S."/>
            <person name="Banfield J.F."/>
        </authorList>
    </citation>
    <scope>NUCLEOTIDE SEQUENCE [LARGE SCALE GENOMIC DNA]</scope>
</reference>
<dbReference type="InterPro" id="IPR003768">
    <property type="entry name" value="ScpA"/>
</dbReference>
<dbReference type="EMBL" id="MFEK01000001">
    <property type="protein sequence ID" value="OGE79528.1"/>
    <property type="molecule type" value="Genomic_DNA"/>
</dbReference>
<comment type="caution">
    <text evidence="2">The sequence shown here is derived from an EMBL/GenBank/DDBJ whole genome shotgun (WGS) entry which is preliminary data.</text>
</comment>
<proteinExistence type="predicted"/>
<dbReference type="AlphaFoldDB" id="A0A1F5NPI3"/>
<dbReference type="PANTHER" id="PTHR33969:SF2">
    <property type="entry name" value="SEGREGATION AND CONDENSATION PROTEIN A"/>
    <property type="match status" value="1"/>
</dbReference>
<name>A0A1F5NPI3_9BACT</name>
<dbReference type="Gene3D" id="1.10.10.580">
    <property type="entry name" value="Structural maintenance of chromosome 1. Chain E"/>
    <property type="match status" value="1"/>
</dbReference>
<dbReference type="InterPro" id="IPR023093">
    <property type="entry name" value="ScpA-like_C"/>
</dbReference>
<evidence type="ECO:0000313" key="2">
    <source>
        <dbReference type="EMBL" id="OGE79528.1"/>
    </source>
</evidence>
<sequence>MRVKVQQFEGPLDMLLQLIEQEKLNITEISLAHVTEQFLAYIRAPNTLKPSDLADWLVVAAKLLVIKSRVLVPNLELTEEEEQDATNLAWQLYQYKCYKEVAKYLRELDNKQLQGWGRDAVFAEKISFYPDSAANIPALRDTMKYLAKTLEDIVSLPKKILEEVVTISEKIEHLQKILSERVELKLRDLVANAKNKTEIIVTFLALLELVKQRILTVEQESIFADITIKKTGFTNN</sequence>
<evidence type="ECO:0000313" key="3">
    <source>
        <dbReference type="Proteomes" id="UP000176864"/>
    </source>
</evidence>